<dbReference type="Proteomes" id="UP000179179">
    <property type="component" value="Unassembled WGS sequence"/>
</dbReference>
<dbReference type="GO" id="GO:0005886">
    <property type="term" value="C:plasma membrane"/>
    <property type="evidence" value="ECO:0007669"/>
    <property type="project" value="UniProtKB-ARBA"/>
</dbReference>
<feature type="transmembrane region" description="Helical" evidence="8">
    <location>
        <begin position="477"/>
        <end position="498"/>
    </location>
</feature>
<comment type="similarity">
    <text evidence="2 7">Belongs to the major facilitator superfamily. Proton-dependent oligopeptide transporter (POT/PTR) (TC 2.A.17) family.</text>
</comment>
<evidence type="ECO:0000256" key="8">
    <source>
        <dbReference type="SAM" id="Phobius"/>
    </source>
</evidence>
<evidence type="ECO:0000256" key="3">
    <source>
        <dbReference type="ARBA" id="ARBA00022448"/>
    </source>
</evidence>
<reference evidence="9 10" key="1">
    <citation type="journal article" date="2016" name="Genome Biol. Evol.">
        <title>Draft genome sequence of an aflatoxigenic Aspergillus species, A. bombycis.</title>
        <authorList>
            <person name="Moore G.G."/>
            <person name="Mack B.M."/>
            <person name="Beltz S.B."/>
            <person name="Gilbert M.K."/>
        </authorList>
    </citation>
    <scope>NUCLEOTIDE SEQUENCE [LARGE SCALE GENOMIC DNA]</scope>
    <source>
        <strain evidence="10">NRRL 26010</strain>
    </source>
</reference>
<evidence type="ECO:0000256" key="4">
    <source>
        <dbReference type="ARBA" id="ARBA00022692"/>
    </source>
</evidence>
<dbReference type="Pfam" id="PF00854">
    <property type="entry name" value="PTR2"/>
    <property type="match status" value="1"/>
</dbReference>
<dbReference type="PROSITE" id="PS01023">
    <property type="entry name" value="PTR2_2"/>
    <property type="match status" value="1"/>
</dbReference>
<keyword evidence="6 8" id="KW-0472">Membrane</keyword>
<protein>
    <submittedName>
        <fullName evidence="9">Oligopeptide transporter</fullName>
    </submittedName>
</protein>
<keyword evidence="10" id="KW-1185">Reference proteome</keyword>
<dbReference type="FunFam" id="1.20.1250.20:FF:000085">
    <property type="entry name" value="MFS peptide transporter Ptr2"/>
    <property type="match status" value="1"/>
</dbReference>
<keyword evidence="4 7" id="KW-0812">Transmembrane</keyword>
<dbReference type="PANTHER" id="PTHR11654">
    <property type="entry name" value="OLIGOPEPTIDE TRANSPORTER-RELATED"/>
    <property type="match status" value="1"/>
</dbReference>
<evidence type="ECO:0000313" key="10">
    <source>
        <dbReference type="Proteomes" id="UP000179179"/>
    </source>
</evidence>
<dbReference type="InterPro" id="IPR036259">
    <property type="entry name" value="MFS_trans_sf"/>
</dbReference>
<dbReference type="SUPFAM" id="SSF103473">
    <property type="entry name" value="MFS general substrate transporter"/>
    <property type="match status" value="1"/>
</dbReference>
<keyword evidence="5 8" id="KW-1133">Transmembrane helix</keyword>
<evidence type="ECO:0000256" key="6">
    <source>
        <dbReference type="ARBA" id="ARBA00023136"/>
    </source>
</evidence>
<evidence type="ECO:0000256" key="1">
    <source>
        <dbReference type="ARBA" id="ARBA00004141"/>
    </source>
</evidence>
<dbReference type="InterPro" id="IPR018456">
    <property type="entry name" value="PTR2_symporter_CS"/>
</dbReference>
<feature type="transmembrane region" description="Helical" evidence="8">
    <location>
        <begin position="150"/>
        <end position="170"/>
    </location>
</feature>
<sequence>MGGPISREKLDTQVHETLKTPVAKQETVVVSAAPSPHDDGCATPTGQELESLRRVAGSVRWTAYTIAFVELCERFSYYGTTAVFVNFIQQPLPPNSSSGAGHAGQSGALGMGQRVSTGLTTLNAFWCYVTPIVGAWVADEFWGRLKTIQVAIAFAMVGHIVLIIAALPQVIVHPSGALGCFIVGLILFGIGVGGFKSNIAPLIAEQHKETRHYIKTLPKTGERVIVDPAQTITRIFLYFYFMINVGSLLGQIVMVYAEKYVGFWLSFVLPTIMFAICPLVLYVCRKNYEVTPPTGSVVGKVFKLWAFALKGRWSWNPIRFVQNCRASDFWENVKPSKVQRRPVWMTFDDKWVDEVRRAIKACAVFLWYPLYWLAYGQMTNNLTSQAATMELHGVPNDIIMNLNPLTLIIFIPIMDQFVYPGIQRLGVRFTPLKRMYAGYMLAALSMVSATVIQHYIYKTGKCGKYPGEKSCEAPAPINVWVQAVPYVLIAFSEIFTSITGYEYAFTKAPKNMKSLVQSIYLFMNAISSAIQQGLTPLSTDPLLVWNYGFVAVLAFIGGNLFWITHRKLDKEEDELNRLEASSYLGRRPRAQNEKTDV</sequence>
<dbReference type="GeneID" id="34448387"/>
<comment type="subcellular location">
    <subcellularLocation>
        <location evidence="1 7">Membrane</location>
        <topology evidence="1 7">Multi-pass membrane protein</topology>
    </subcellularLocation>
</comment>
<dbReference type="AlphaFoldDB" id="A0A1F8A583"/>
<evidence type="ECO:0000256" key="7">
    <source>
        <dbReference type="RuleBase" id="RU003755"/>
    </source>
</evidence>
<evidence type="ECO:0000256" key="5">
    <source>
        <dbReference type="ARBA" id="ARBA00022989"/>
    </source>
</evidence>
<feature type="transmembrane region" description="Helical" evidence="8">
    <location>
        <begin position="544"/>
        <end position="563"/>
    </location>
</feature>
<dbReference type="GO" id="GO:0071916">
    <property type="term" value="F:dipeptide transmembrane transporter activity"/>
    <property type="evidence" value="ECO:0007669"/>
    <property type="project" value="UniProtKB-ARBA"/>
</dbReference>
<feature type="transmembrane region" description="Helical" evidence="8">
    <location>
        <begin position="519"/>
        <end position="538"/>
    </location>
</feature>
<dbReference type="Gene3D" id="1.20.1250.20">
    <property type="entry name" value="MFS general substrate transporter like domains"/>
    <property type="match status" value="1"/>
</dbReference>
<dbReference type="OrthoDB" id="8904098at2759"/>
<feature type="transmembrane region" description="Helical" evidence="8">
    <location>
        <begin position="398"/>
        <end position="415"/>
    </location>
</feature>
<evidence type="ECO:0000256" key="2">
    <source>
        <dbReference type="ARBA" id="ARBA00005982"/>
    </source>
</evidence>
<keyword evidence="3 7" id="KW-0813">Transport</keyword>
<organism evidence="9 10">
    <name type="scientific">Aspergillus bombycis</name>
    <dbReference type="NCBI Taxonomy" id="109264"/>
    <lineage>
        <taxon>Eukaryota</taxon>
        <taxon>Fungi</taxon>
        <taxon>Dikarya</taxon>
        <taxon>Ascomycota</taxon>
        <taxon>Pezizomycotina</taxon>
        <taxon>Eurotiomycetes</taxon>
        <taxon>Eurotiomycetidae</taxon>
        <taxon>Eurotiales</taxon>
        <taxon>Aspergillaceae</taxon>
        <taxon>Aspergillus</taxon>
    </lineage>
</organism>
<feature type="transmembrane region" description="Helical" evidence="8">
    <location>
        <begin position="358"/>
        <end position="378"/>
    </location>
</feature>
<proteinExistence type="inferred from homology"/>
<evidence type="ECO:0000313" key="9">
    <source>
        <dbReference type="EMBL" id="OGM46853.1"/>
    </source>
</evidence>
<feature type="transmembrane region" description="Helical" evidence="8">
    <location>
        <begin position="436"/>
        <end position="457"/>
    </location>
</feature>
<accession>A0A1F8A583</accession>
<gene>
    <name evidence="9" type="ORF">ABOM_004997</name>
</gene>
<dbReference type="InterPro" id="IPR000109">
    <property type="entry name" value="POT_fam"/>
</dbReference>
<name>A0A1F8A583_9EURO</name>
<comment type="caution">
    <text evidence="9">The sequence shown here is derived from an EMBL/GenBank/DDBJ whole genome shotgun (WGS) entry which is preliminary data.</text>
</comment>
<feature type="transmembrane region" description="Helical" evidence="8">
    <location>
        <begin position="176"/>
        <end position="195"/>
    </location>
</feature>
<feature type="transmembrane region" description="Helical" evidence="8">
    <location>
        <begin position="263"/>
        <end position="284"/>
    </location>
</feature>
<dbReference type="RefSeq" id="XP_022390570.1">
    <property type="nucleotide sequence ID" value="XM_022532126.1"/>
</dbReference>
<dbReference type="EMBL" id="LYCR01000028">
    <property type="protein sequence ID" value="OGM46853.1"/>
    <property type="molecule type" value="Genomic_DNA"/>
</dbReference>
<feature type="transmembrane region" description="Helical" evidence="8">
    <location>
        <begin position="235"/>
        <end position="257"/>
    </location>
</feature>